<dbReference type="EMBL" id="FN649741">
    <property type="protein sequence ID" value="CBJ29156.1"/>
    <property type="molecule type" value="Genomic_DNA"/>
</dbReference>
<dbReference type="InParanoid" id="D7FJQ4"/>
<dbReference type="OrthoDB" id="14970at2759"/>
<keyword evidence="6" id="KW-0443">Lipid metabolism</keyword>
<dbReference type="Gene3D" id="1.10.12.10">
    <property type="entry name" value="Lyase 2-enoyl-coa Hydratase, Chain A, domain 2"/>
    <property type="match status" value="1"/>
</dbReference>
<comment type="pathway">
    <text evidence="2">Lipid metabolism; fatty acid beta-oxidation.</text>
</comment>
<dbReference type="GO" id="GO:0005739">
    <property type="term" value="C:mitochondrion"/>
    <property type="evidence" value="ECO:0007669"/>
    <property type="project" value="TreeGrafter"/>
</dbReference>
<dbReference type="GO" id="GO:0005777">
    <property type="term" value="C:peroxisome"/>
    <property type="evidence" value="ECO:0007669"/>
    <property type="project" value="UniProtKB-SubCell"/>
</dbReference>
<evidence type="ECO:0000256" key="6">
    <source>
        <dbReference type="ARBA" id="ARBA00023098"/>
    </source>
</evidence>
<evidence type="ECO:0000256" key="8">
    <source>
        <dbReference type="ARBA" id="ARBA00023235"/>
    </source>
</evidence>
<keyword evidence="5" id="KW-0007">Acetylation</keyword>
<comment type="similarity">
    <text evidence="3">Belongs to the enoyl-CoA hydratase/isomerase family.</text>
</comment>
<dbReference type="EMBL" id="FN647972">
    <property type="protein sequence ID" value="CBJ29156.1"/>
    <property type="molecule type" value="Genomic_DNA"/>
</dbReference>
<evidence type="ECO:0000256" key="3">
    <source>
        <dbReference type="ARBA" id="ARBA00005254"/>
    </source>
</evidence>
<keyword evidence="7" id="KW-0576">Peroxisome</keyword>
<proteinExistence type="inferred from homology"/>
<keyword evidence="8" id="KW-0413">Isomerase</keyword>
<protein>
    <submittedName>
        <fullName evidence="9">Enoyl coenzyme A hydratase</fullName>
    </submittedName>
</protein>
<dbReference type="eggNOG" id="KOG1681">
    <property type="taxonomic scope" value="Eukaryota"/>
</dbReference>
<dbReference type="Gene3D" id="3.90.226.10">
    <property type="entry name" value="2-enoyl-CoA Hydratase, Chain A, domain 1"/>
    <property type="match status" value="1"/>
</dbReference>
<comment type="subcellular location">
    <subcellularLocation>
        <location evidence="1">Peroxisome</location>
    </subcellularLocation>
</comment>
<dbReference type="OMA" id="FQEACWA"/>
<dbReference type="PANTHER" id="PTHR43149:SF1">
    <property type="entry name" value="DELTA(3,5)-DELTA(2,4)-DIENOYL-COA ISOMERASE, MITOCHONDRIAL"/>
    <property type="match status" value="1"/>
</dbReference>
<dbReference type="FunFam" id="1.10.12.10:FF:000004">
    <property type="entry name" value="Delta3,5-delta2,4-dienoyl-CoA isomerase"/>
    <property type="match status" value="1"/>
</dbReference>
<dbReference type="SUPFAM" id="SSF52096">
    <property type="entry name" value="ClpP/crotonase"/>
    <property type="match status" value="1"/>
</dbReference>
<dbReference type="Pfam" id="PF00378">
    <property type="entry name" value="ECH_1"/>
    <property type="match status" value="1"/>
</dbReference>
<evidence type="ECO:0000256" key="2">
    <source>
        <dbReference type="ARBA" id="ARBA00005005"/>
    </source>
</evidence>
<name>D7FJQ4_ECTSI</name>
<dbReference type="FunFam" id="3.90.226.10:FF:000024">
    <property type="entry name" value="Delta3,5-delta2,4-dienoyl-CoA isomerase"/>
    <property type="match status" value="1"/>
</dbReference>
<dbReference type="InterPro" id="IPR014748">
    <property type="entry name" value="Enoyl-CoA_hydra_C"/>
</dbReference>
<evidence type="ECO:0000313" key="10">
    <source>
        <dbReference type="Proteomes" id="UP000002630"/>
    </source>
</evidence>
<dbReference type="UniPathway" id="UPA00659"/>
<reference evidence="9 10" key="1">
    <citation type="journal article" date="2010" name="Nature">
        <title>The Ectocarpus genome and the independent evolution of multicellularity in brown algae.</title>
        <authorList>
            <person name="Cock J.M."/>
            <person name="Sterck L."/>
            <person name="Rouze P."/>
            <person name="Scornet D."/>
            <person name="Allen A.E."/>
            <person name="Amoutzias G."/>
            <person name="Anthouard V."/>
            <person name="Artiguenave F."/>
            <person name="Aury J.M."/>
            <person name="Badger J.H."/>
            <person name="Beszteri B."/>
            <person name="Billiau K."/>
            <person name="Bonnet E."/>
            <person name="Bothwell J.H."/>
            <person name="Bowler C."/>
            <person name="Boyen C."/>
            <person name="Brownlee C."/>
            <person name="Carrano C.J."/>
            <person name="Charrier B."/>
            <person name="Cho G.Y."/>
            <person name="Coelho S.M."/>
            <person name="Collen J."/>
            <person name="Corre E."/>
            <person name="Da Silva C."/>
            <person name="Delage L."/>
            <person name="Delaroque N."/>
            <person name="Dittami S.M."/>
            <person name="Doulbeau S."/>
            <person name="Elias M."/>
            <person name="Farnham G."/>
            <person name="Gachon C.M."/>
            <person name="Gschloessl B."/>
            <person name="Heesch S."/>
            <person name="Jabbari K."/>
            <person name="Jubin C."/>
            <person name="Kawai H."/>
            <person name="Kimura K."/>
            <person name="Kloareg B."/>
            <person name="Kupper F.C."/>
            <person name="Lang D."/>
            <person name="Le Bail A."/>
            <person name="Leblanc C."/>
            <person name="Lerouge P."/>
            <person name="Lohr M."/>
            <person name="Lopez P.J."/>
            <person name="Martens C."/>
            <person name="Maumus F."/>
            <person name="Michel G."/>
            <person name="Miranda-Saavedra D."/>
            <person name="Morales J."/>
            <person name="Moreau H."/>
            <person name="Motomura T."/>
            <person name="Nagasato C."/>
            <person name="Napoli C.A."/>
            <person name="Nelson D.R."/>
            <person name="Nyvall-Collen P."/>
            <person name="Peters A.F."/>
            <person name="Pommier C."/>
            <person name="Potin P."/>
            <person name="Poulain J."/>
            <person name="Quesneville H."/>
            <person name="Read B."/>
            <person name="Rensing S.A."/>
            <person name="Ritter A."/>
            <person name="Rousvoal S."/>
            <person name="Samanta M."/>
            <person name="Samson G."/>
            <person name="Schroeder D.C."/>
            <person name="Segurens B."/>
            <person name="Strittmatter M."/>
            <person name="Tonon T."/>
            <person name="Tregear J.W."/>
            <person name="Valentin K."/>
            <person name="von Dassow P."/>
            <person name="Yamagishi T."/>
            <person name="Van de Peer Y."/>
            <person name="Wincker P."/>
        </authorList>
    </citation>
    <scope>NUCLEOTIDE SEQUENCE [LARGE SCALE GENOMIC DNA]</scope>
    <source>
        <strain evidence="10">Ec32 / CCAP1310/4</strain>
    </source>
</reference>
<accession>D7FJQ4</accession>
<gene>
    <name evidence="9" type="ORF">Esi_0136_0023</name>
</gene>
<dbReference type="GO" id="GO:0006635">
    <property type="term" value="P:fatty acid beta-oxidation"/>
    <property type="evidence" value="ECO:0007669"/>
    <property type="project" value="UniProtKB-UniPathway"/>
</dbReference>
<organism evidence="9 10">
    <name type="scientific">Ectocarpus siliculosus</name>
    <name type="common">Brown alga</name>
    <name type="synonym">Conferva siliculosa</name>
    <dbReference type="NCBI Taxonomy" id="2880"/>
    <lineage>
        <taxon>Eukaryota</taxon>
        <taxon>Sar</taxon>
        <taxon>Stramenopiles</taxon>
        <taxon>Ochrophyta</taxon>
        <taxon>PX clade</taxon>
        <taxon>Phaeophyceae</taxon>
        <taxon>Ectocarpales</taxon>
        <taxon>Ectocarpaceae</taxon>
        <taxon>Ectocarpus</taxon>
    </lineage>
</organism>
<evidence type="ECO:0000256" key="5">
    <source>
        <dbReference type="ARBA" id="ARBA00022990"/>
    </source>
</evidence>
<dbReference type="AlphaFoldDB" id="D7FJQ4"/>
<dbReference type="PANTHER" id="PTHR43149">
    <property type="entry name" value="ENOYL-COA HYDRATASE"/>
    <property type="match status" value="1"/>
</dbReference>
<evidence type="ECO:0000256" key="1">
    <source>
        <dbReference type="ARBA" id="ARBA00004275"/>
    </source>
</evidence>
<dbReference type="STRING" id="2880.D7FJQ4"/>
<dbReference type="Proteomes" id="UP000002630">
    <property type="component" value="Linkage Group LG16"/>
</dbReference>
<sequence>MQVEINRPDKANAMNASFFAELRECFDSLAMDPACLAVVLCGSGKVFSSGLDLEEHAQTFMEMTTPAPAGDVTRDPARKSVQIARFVSGMQDSLASLDRCPKPVICAVHSACIGGGVDLVCATDIRLASSDAWFSIKEVDIGLCADLGTLQRLPKLIGSESLARELVFTARKFPATEALQAGFLSAVHDDKQALMEHAVELGSHIAARSPVAMQGSKINLNYARDHTVAQALQHQALWSSVMLQTGDIPAAIASAQKRKPPPPFPPL</sequence>
<dbReference type="InterPro" id="IPR045002">
    <property type="entry name" value="Ech1-like"/>
</dbReference>
<dbReference type="GO" id="GO:0051750">
    <property type="term" value="F:delta(3,5)-delta(2,4)-dienoyl-CoA isomerase activity"/>
    <property type="evidence" value="ECO:0007669"/>
    <property type="project" value="TreeGrafter"/>
</dbReference>
<keyword evidence="10" id="KW-1185">Reference proteome</keyword>
<dbReference type="InterPro" id="IPR029045">
    <property type="entry name" value="ClpP/crotonase-like_dom_sf"/>
</dbReference>
<dbReference type="CDD" id="cd06558">
    <property type="entry name" value="crotonase-like"/>
    <property type="match status" value="1"/>
</dbReference>
<evidence type="ECO:0000313" key="9">
    <source>
        <dbReference type="EMBL" id="CBJ29156.1"/>
    </source>
</evidence>
<evidence type="ECO:0000256" key="4">
    <source>
        <dbReference type="ARBA" id="ARBA00022832"/>
    </source>
</evidence>
<evidence type="ECO:0000256" key="7">
    <source>
        <dbReference type="ARBA" id="ARBA00023140"/>
    </source>
</evidence>
<keyword evidence="4" id="KW-0276">Fatty acid metabolism</keyword>
<dbReference type="InterPro" id="IPR001753">
    <property type="entry name" value="Enoyl-CoA_hydra/iso"/>
</dbReference>